<dbReference type="Gene3D" id="3.20.20.70">
    <property type="entry name" value="Aldolase class I"/>
    <property type="match status" value="1"/>
</dbReference>
<gene>
    <name evidence="1" type="ORF">OIU74_016438</name>
</gene>
<dbReference type="GO" id="GO:0016832">
    <property type="term" value="F:aldehyde-lyase activity"/>
    <property type="evidence" value="ECO:0007669"/>
    <property type="project" value="InterPro"/>
</dbReference>
<dbReference type="GO" id="GO:0005975">
    <property type="term" value="P:carbohydrate metabolic process"/>
    <property type="evidence" value="ECO:0007669"/>
    <property type="project" value="InterPro"/>
</dbReference>
<name>A0A9Q0PGN8_9ROSI</name>
<proteinExistence type="predicted"/>
<evidence type="ECO:0000313" key="2">
    <source>
        <dbReference type="Proteomes" id="UP001151752"/>
    </source>
</evidence>
<organism evidence="1 2">
    <name type="scientific">Salix koriyanagi</name>
    <dbReference type="NCBI Taxonomy" id="2511006"/>
    <lineage>
        <taxon>Eukaryota</taxon>
        <taxon>Viridiplantae</taxon>
        <taxon>Streptophyta</taxon>
        <taxon>Embryophyta</taxon>
        <taxon>Tracheophyta</taxon>
        <taxon>Spermatophyta</taxon>
        <taxon>Magnoliopsida</taxon>
        <taxon>eudicotyledons</taxon>
        <taxon>Gunneridae</taxon>
        <taxon>Pentapetalae</taxon>
        <taxon>rosids</taxon>
        <taxon>fabids</taxon>
        <taxon>Malpighiales</taxon>
        <taxon>Salicaceae</taxon>
        <taxon>Saliceae</taxon>
        <taxon>Salix</taxon>
    </lineage>
</organism>
<dbReference type="Proteomes" id="UP001151752">
    <property type="component" value="Chromosome 15W"/>
</dbReference>
<comment type="caution">
    <text evidence="1">The sequence shown here is derived from an EMBL/GenBank/DDBJ whole genome shotgun (WGS) entry which is preliminary data.</text>
</comment>
<dbReference type="AlphaFoldDB" id="A0A9Q0PGN8"/>
<dbReference type="EMBL" id="JAPFFM010000019">
    <property type="protein sequence ID" value="KAJ6687741.1"/>
    <property type="molecule type" value="Genomic_DNA"/>
</dbReference>
<protein>
    <submittedName>
        <fullName evidence="1">ALDOLASE-RELATED</fullName>
    </submittedName>
</protein>
<dbReference type="InterPro" id="IPR000771">
    <property type="entry name" value="FBA_II"/>
</dbReference>
<keyword evidence="2" id="KW-1185">Reference proteome</keyword>
<dbReference type="InterPro" id="IPR050246">
    <property type="entry name" value="Class_II_FBP_aldolase"/>
</dbReference>
<reference evidence="1" key="2">
    <citation type="journal article" date="2023" name="Int. J. Mol. Sci.">
        <title>De Novo Assembly and Annotation of 11 Diverse Shrub Willow (Salix) Genomes Reveals Novel Gene Organization in Sex-Linked Regions.</title>
        <authorList>
            <person name="Hyden B."/>
            <person name="Feng K."/>
            <person name="Yates T.B."/>
            <person name="Jawdy S."/>
            <person name="Cereghino C."/>
            <person name="Smart L.B."/>
            <person name="Muchero W."/>
        </authorList>
    </citation>
    <scope>NUCLEOTIDE SEQUENCE</scope>
    <source>
        <tissue evidence="1">Shoot tip</tissue>
    </source>
</reference>
<evidence type="ECO:0000313" key="1">
    <source>
        <dbReference type="EMBL" id="KAJ6687741.1"/>
    </source>
</evidence>
<dbReference type="Pfam" id="PF01116">
    <property type="entry name" value="F_bP_aldolase"/>
    <property type="match status" value="1"/>
</dbReference>
<sequence>MQGGITSSDLATKALEAKCAKVVGQALAGIPLWQLGPESNVGDSKALADVVKSWALPSRLSSTKELLLNAERGGYAVGAFNVYNMEGAEAVVAAAEEENSPAILQIHPSALKQGGIPLVACCVSAAEQANVPITVHFDHGTSKQELVEALDLVSAACYP</sequence>
<dbReference type="PANTHER" id="PTHR30304:SF0">
    <property type="entry name" value="D-TAGATOSE-1,6-BISPHOSPHATE ALDOLASE SUBUNIT GATY-RELATED"/>
    <property type="match status" value="1"/>
</dbReference>
<dbReference type="InterPro" id="IPR013785">
    <property type="entry name" value="Aldolase_TIM"/>
</dbReference>
<accession>A0A9Q0PGN8</accession>
<dbReference type="PANTHER" id="PTHR30304">
    <property type="entry name" value="D-TAGATOSE-1,6-BISPHOSPHATE ALDOLASE"/>
    <property type="match status" value="1"/>
</dbReference>
<reference evidence="1" key="1">
    <citation type="submission" date="2022-11" db="EMBL/GenBank/DDBJ databases">
        <authorList>
            <person name="Hyden B.L."/>
            <person name="Feng K."/>
            <person name="Yates T."/>
            <person name="Jawdy S."/>
            <person name="Smart L.B."/>
            <person name="Muchero W."/>
        </authorList>
    </citation>
    <scope>NUCLEOTIDE SEQUENCE</scope>
    <source>
        <tissue evidence="1">Shoot tip</tissue>
    </source>
</reference>
<dbReference type="SUPFAM" id="SSF51569">
    <property type="entry name" value="Aldolase"/>
    <property type="match status" value="1"/>
</dbReference>
<dbReference type="GO" id="GO:0008270">
    <property type="term" value="F:zinc ion binding"/>
    <property type="evidence" value="ECO:0007669"/>
    <property type="project" value="InterPro"/>
</dbReference>